<dbReference type="AlphaFoldDB" id="A0AAC9LFU0"/>
<protein>
    <submittedName>
        <fullName evidence="5">HAD-superfamily subfamily IB hydrolase, TIGR01490</fullName>
    </submittedName>
</protein>
<dbReference type="PANTHER" id="PTHR43344:SF13">
    <property type="entry name" value="PHOSPHATASE RV3661-RELATED"/>
    <property type="match status" value="1"/>
</dbReference>
<dbReference type="NCBIfam" id="TIGR01490">
    <property type="entry name" value="HAD-SF-IB-hyp1"/>
    <property type="match status" value="1"/>
</dbReference>
<dbReference type="RefSeq" id="WP_075742102.1">
    <property type="nucleotide sequence ID" value="NZ_CP016076.1"/>
</dbReference>
<comment type="similarity">
    <text evidence="1">Belongs to the HAD-like hydrolase superfamily. SerB family.</text>
</comment>
<evidence type="ECO:0000256" key="4">
    <source>
        <dbReference type="ARBA" id="ARBA00022842"/>
    </source>
</evidence>
<evidence type="ECO:0000313" key="6">
    <source>
        <dbReference type="Proteomes" id="UP000185511"/>
    </source>
</evidence>
<name>A0AAC9LFU0_9PSEU</name>
<dbReference type="Pfam" id="PF12710">
    <property type="entry name" value="HAD"/>
    <property type="match status" value="1"/>
</dbReference>
<evidence type="ECO:0000256" key="1">
    <source>
        <dbReference type="ARBA" id="ARBA00009184"/>
    </source>
</evidence>
<evidence type="ECO:0000313" key="5">
    <source>
        <dbReference type="EMBL" id="APU16586.1"/>
    </source>
</evidence>
<dbReference type="InterPro" id="IPR023214">
    <property type="entry name" value="HAD_sf"/>
</dbReference>
<gene>
    <name evidence="5" type="ORF">UA74_22840</name>
</gene>
<keyword evidence="2" id="KW-0479">Metal-binding</keyword>
<dbReference type="KEGG" id="acad:UA74_22840"/>
<accession>A0AAC9LFU0</accession>
<keyword evidence="3 5" id="KW-0378">Hydrolase</keyword>
<reference evidence="6" key="1">
    <citation type="submission" date="2016-06" db="EMBL/GenBank/DDBJ databases">
        <title>Complete genome sequence of Actinoalloteichus fjordicus DSM 46855 (=ADI127-17), type strain of the new species Actinoalloteichus fjordicus.</title>
        <authorList>
            <person name="Ruckert C."/>
            <person name="Nouioui I."/>
            <person name="Willmese J."/>
            <person name="van Wezel G."/>
            <person name="Klenk H.-P."/>
            <person name="Kalinowski J."/>
            <person name="Zotchev S.B."/>
        </authorList>
    </citation>
    <scope>NUCLEOTIDE SEQUENCE [LARGE SCALE GENOMIC DNA]</scope>
    <source>
        <strain evidence="6">ADI127-7</strain>
    </source>
</reference>
<dbReference type="GO" id="GO:0046872">
    <property type="term" value="F:metal ion binding"/>
    <property type="evidence" value="ECO:0007669"/>
    <property type="project" value="UniProtKB-KW"/>
</dbReference>
<keyword evidence="6" id="KW-1185">Reference proteome</keyword>
<sequence length="227" mass="24984">MTRAPKIAAVYDVDETLLSVKSMVDFLRFYLAETEIPPDSDQARRLAEFQTALGADREPREQLNRRYYRVYTGERADRLAELGRRWFALRRAESGFVNAVVVAGLLRHRLAGHVVVAVSGSFGACLDPLREALAIDHVLCTEPVVDADGIHTGEITRSLIGAGKPAALRELAAAEGLALPLSFGYADHISDVPLLELVGHPVAVHPDEKLAEHADRAGWARMQRALW</sequence>
<dbReference type="SUPFAM" id="SSF56784">
    <property type="entry name" value="HAD-like"/>
    <property type="match status" value="1"/>
</dbReference>
<dbReference type="GO" id="GO:0016787">
    <property type="term" value="F:hydrolase activity"/>
    <property type="evidence" value="ECO:0007669"/>
    <property type="project" value="UniProtKB-KW"/>
</dbReference>
<dbReference type="Gene3D" id="3.40.50.1000">
    <property type="entry name" value="HAD superfamily/HAD-like"/>
    <property type="match status" value="1"/>
</dbReference>
<evidence type="ECO:0000256" key="2">
    <source>
        <dbReference type="ARBA" id="ARBA00022723"/>
    </source>
</evidence>
<dbReference type="InterPro" id="IPR006385">
    <property type="entry name" value="HAD_hydro_SerB1"/>
</dbReference>
<dbReference type="NCBIfam" id="TIGR01488">
    <property type="entry name" value="HAD-SF-IB"/>
    <property type="match status" value="1"/>
</dbReference>
<evidence type="ECO:0000256" key="3">
    <source>
        <dbReference type="ARBA" id="ARBA00022801"/>
    </source>
</evidence>
<proteinExistence type="inferred from homology"/>
<organism evidence="5 6">
    <name type="scientific">Actinoalloteichus fjordicus</name>
    <dbReference type="NCBI Taxonomy" id="1612552"/>
    <lineage>
        <taxon>Bacteria</taxon>
        <taxon>Bacillati</taxon>
        <taxon>Actinomycetota</taxon>
        <taxon>Actinomycetes</taxon>
        <taxon>Pseudonocardiales</taxon>
        <taxon>Pseudonocardiaceae</taxon>
        <taxon>Actinoalloteichus</taxon>
    </lineage>
</organism>
<dbReference type="PANTHER" id="PTHR43344">
    <property type="entry name" value="PHOSPHOSERINE PHOSPHATASE"/>
    <property type="match status" value="1"/>
</dbReference>
<dbReference type="Proteomes" id="UP000185511">
    <property type="component" value="Chromosome"/>
</dbReference>
<dbReference type="InterPro" id="IPR050582">
    <property type="entry name" value="HAD-like_SerB"/>
</dbReference>
<dbReference type="EMBL" id="CP016076">
    <property type="protein sequence ID" value="APU16586.1"/>
    <property type="molecule type" value="Genomic_DNA"/>
</dbReference>
<dbReference type="Gene3D" id="1.20.1440.100">
    <property type="entry name" value="SG protein - dephosphorylation function"/>
    <property type="match status" value="1"/>
</dbReference>
<dbReference type="InterPro" id="IPR036412">
    <property type="entry name" value="HAD-like_sf"/>
</dbReference>
<keyword evidence="4" id="KW-0460">Magnesium</keyword>